<dbReference type="GO" id="GO:0005524">
    <property type="term" value="F:ATP binding"/>
    <property type="evidence" value="ECO:0007669"/>
    <property type="project" value="UniProtKB-UniRule"/>
</dbReference>
<protein>
    <recommendedName>
        <fullName evidence="13">Tyrosine-protein kinase</fullName>
        <ecNumber evidence="13">2.7.10.2</ecNumber>
    </recommendedName>
</protein>
<evidence type="ECO:0000313" key="17">
    <source>
        <dbReference type="EMBL" id="CAH1989728.1"/>
    </source>
</evidence>
<evidence type="ECO:0000256" key="14">
    <source>
        <dbReference type="SAM" id="MobiDB-lite"/>
    </source>
</evidence>
<evidence type="ECO:0000256" key="12">
    <source>
        <dbReference type="PROSITE-ProRule" id="PRU10141"/>
    </source>
</evidence>
<dbReference type="SUPFAM" id="SSF56112">
    <property type="entry name" value="Protein kinase-like (PK-like)"/>
    <property type="match status" value="1"/>
</dbReference>
<evidence type="ECO:0000256" key="5">
    <source>
        <dbReference type="ARBA" id="ARBA00022741"/>
    </source>
</evidence>
<keyword evidence="6 13" id="KW-0418">Kinase</keyword>
<feature type="domain" description="SH2" evidence="15">
    <location>
        <begin position="398"/>
        <end position="490"/>
    </location>
</feature>
<dbReference type="Pfam" id="PF07714">
    <property type="entry name" value="PK_Tyr_Ser-Thr"/>
    <property type="match status" value="1"/>
</dbReference>
<dbReference type="InterPro" id="IPR036860">
    <property type="entry name" value="SH2_dom_sf"/>
</dbReference>
<dbReference type="Proteomes" id="UP001152888">
    <property type="component" value="Unassembled WGS sequence"/>
</dbReference>
<dbReference type="InterPro" id="IPR001245">
    <property type="entry name" value="Ser-Thr/Tyr_kinase_cat_dom"/>
</dbReference>
<dbReference type="GO" id="GO:0002009">
    <property type="term" value="P:morphogenesis of an epithelium"/>
    <property type="evidence" value="ECO:0007669"/>
    <property type="project" value="UniProtKB-ARBA"/>
</dbReference>
<dbReference type="PROSITE" id="PS00109">
    <property type="entry name" value="PROTEIN_KINASE_TYR"/>
    <property type="match status" value="1"/>
</dbReference>
<dbReference type="EMBL" id="CAKOFQ010007070">
    <property type="protein sequence ID" value="CAH1989728.1"/>
    <property type="molecule type" value="Genomic_DNA"/>
</dbReference>
<dbReference type="GO" id="GO:0007424">
    <property type="term" value="P:open tracheal system development"/>
    <property type="evidence" value="ECO:0007669"/>
    <property type="project" value="UniProtKB-ARBA"/>
</dbReference>
<keyword evidence="3 13" id="KW-0808">Transferase</keyword>
<dbReference type="InterPro" id="IPR050198">
    <property type="entry name" value="Non-receptor_tyrosine_kinases"/>
</dbReference>
<evidence type="ECO:0000256" key="4">
    <source>
        <dbReference type="ARBA" id="ARBA00022707"/>
    </source>
</evidence>
<evidence type="ECO:0000256" key="8">
    <source>
        <dbReference type="ARBA" id="ARBA00022999"/>
    </source>
</evidence>
<keyword evidence="5 12" id="KW-0547">Nucleotide-binding</keyword>
<evidence type="ECO:0000256" key="6">
    <source>
        <dbReference type="ARBA" id="ARBA00022777"/>
    </source>
</evidence>
<dbReference type="SMART" id="SM00219">
    <property type="entry name" value="TyrKc"/>
    <property type="match status" value="1"/>
</dbReference>
<dbReference type="Gene3D" id="1.10.510.10">
    <property type="entry name" value="Transferase(Phosphotransferase) domain 1"/>
    <property type="match status" value="1"/>
</dbReference>
<gene>
    <name evidence="17" type="ORF">ACAOBT_LOCUS19210</name>
</gene>
<dbReference type="Gene3D" id="3.30.200.20">
    <property type="entry name" value="Phosphorylase Kinase, domain 1"/>
    <property type="match status" value="1"/>
</dbReference>
<keyword evidence="9 13" id="KW-0829">Tyrosine-protein kinase</keyword>
<dbReference type="OrthoDB" id="28230at2759"/>
<dbReference type="EC" id="2.7.10.2" evidence="13"/>
<dbReference type="Gene3D" id="3.30.505.10">
    <property type="entry name" value="SH2 domain"/>
    <property type="match status" value="1"/>
</dbReference>
<evidence type="ECO:0000256" key="3">
    <source>
        <dbReference type="ARBA" id="ARBA00022679"/>
    </source>
</evidence>
<dbReference type="AlphaFoldDB" id="A0A9P0PQC1"/>
<evidence type="ECO:0000256" key="1">
    <source>
        <dbReference type="ARBA" id="ARBA00022443"/>
    </source>
</evidence>
<dbReference type="CDD" id="cd05068">
    <property type="entry name" value="PTKc_Frk_like"/>
    <property type="match status" value="1"/>
</dbReference>
<evidence type="ECO:0000313" key="18">
    <source>
        <dbReference type="Proteomes" id="UP001152888"/>
    </source>
</evidence>
<dbReference type="FunFam" id="3.30.505.10:FF:000044">
    <property type="entry name" value="Tyrosine-protein kinase"/>
    <property type="match status" value="1"/>
</dbReference>
<dbReference type="InterPro" id="IPR020635">
    <property type="entry name" value="Tyr_kinase_cat_dom"/>
</dbReference>
<dbReference type="InterPro" id="IPR008266">
    <property type="entry name" value="Tyr_kinase_AS"/>
</dbReference>
<dbReference type="FunFam" id="3.30.200.20:FF:000053">
    <property type="entry name" value="Tyrosine-protein kinase"/>
    <property type="match status" value="1"/>
</dbReference>
<keyword evidence="4" id="KW-0519">Myristate</keyword>
<evidence type="ECO:0000256" key="11">
    <source>
        <dbReference type="PROSITE-ProRule" id="PRU00191"/>
    </source>
</evidence>
<keyword evidence="7 12" id="KW-0067">ATP-binding</keyword>
<dbReference type="PROSITE" id="PS00107">
    <property type="entry name" value="PROTEIN_KINASE_ATP"/>
    <property type="match status" value="1"/>
</dbReference>
<keyword evidence="2" id="KW-0597">Phosphoprotein</keyword>
<name>A0A9P0PQC1_ACAOB</name>
<keyword evidence="18" id="KW-1185">Reference proteome</keyword>
<dbReference type="InterPro" id="IPR000980">
    <property type="entry name" value="SH2"/>
</dbReference>
<dbReference type="InterPro" id="IPR000719">
    <property type="entry name" value="Prot_kinase_dom"/>
</dbReference>
<feature type="compositionally biased region" description="Low complexity" evidence="14">
    <location>
        <begin position="323"/>
        <end position="337"/>
    </location>
</feature>
<reference evidence="17" key="1">
    <citation type="submission" date="2022-03" db="EMBL/GenBank/DDBJ databases">
        <authorList>
            <person name="Sayadi A."/>
        </authorList>
    </citation>
    <scope>NUCLEOTIDE SEQUENCE</scope>
</reference>
<dbReference type="InterPro" id="IPR011009">
    <property type="entry name" value="Kinase-like_dom_sf"/>
</dbReference>
<dbReference type="PROSITE" id="PS50011">
    <property type="entry name" value="PROTEIN_KINASE_DOM"/>
    <property type="match status" value="1"/>
</dbReference>
<evidence type="ECO:0000256" key="13">
    <source>
        <dbReference type="RuleBase" id="RU362096"/>
    </source>
</evidence>
<comment type="caution">
    <text evidence="17">The sequence shown here is derived from an EMBL/GenBank/DDBJ whole genome shotgun (WGS) entry which is preliminary data.</text>
</comment>
<dbReference type="PANTHER" id="PTHR24418">
    <property type="entry name" value="TYROSINE-PROTEIN KINASE"/>
    <property type="match status" value="1"/>
</dbReference>
<dbReference type="InterPro" id="IPR017441">
    <property type="entry name" value="Protein_kinase_ATP_BS"/>
</dbReference>
<keyword evidence="4" id="KW-0449">Lipoprotein</keyword>
<proteinExistence type="inferred from homology"/>
<evidence type="ECO:0000256" key="9">
    <source>
        <dbReference type="ARBA" id="ARBA00023137"/>
    </source>
</evidence>
<dbReference type="Pfam" id="PF00017">
    <property type="entry name" value="SH2"/>
    <property type="match status" value="1"/>
</dbReference>
<dbReference type="PROSITE" id="PS50001">
    <property type="entry name" value="SH2"/>
    <property type="match status" value="1"/>
</dbReference>
<keyword evidence="8 11" id="KW-0727">SH2 domain</keyword>
<comment type="similarity">
    <text evidence="13">Belongs to the protein kinase superfamily. Tyr protein kinase family.</text>
</comment>
<dbReference type="PRINTS" id="PR00109">
    <property type="entry name" value="TYRKINASE"/>
</dbReference>
<comment type="catalytic activity">
    <reaction evidence="10 13">
        <text>L-tyrosyl-[protein] + ATP = O-phospho-L-tyrosyl-[protein] + ADP + H(+)</text>
        <dbReference type="Rhea" id="RHEA:10596"/>
        <dbReference type="Rhea" id="RHEA-COMP:10136"/>
        <dbReference type="Rhea" id="RHEA-COMP:20101"/>
        <dbReference type="ChEBI" id="CHEBI:15378"/>
        <dbReference type="ChEBI" id="CHEBI:30616"/>
        <dbReference type="ChEBI" id="CHEBI:46858"/>
        <dbReference type="ChEBI" id="CHEBI:61978"/>
        <dbReference type="ChEBI" id="CHEBI:456216"/>
        <dbReference type="EC" id="2.7.10.2"/>
    </reaction>
</comment>
<dbReference type="PRINTS" id="PR00401">
    <property type="entry name" value="SH2DOMAIN"/>
</dbReference>
<feature type="compositionally biased region" description="Basic and acidic residues" evidence="14">
    <location>
        <begin position="282"/>
        <end position="293"/>
    </location>
</feature>
<dbReference type="FunFam" id="1.10.510.10:FF:000553">
    <property type="entry name" value="Tyrosine-protein kinase"/>
    <property type="match status" value="1"/>
</dbReference>
<feature type="region of interest" description="Disordered" evidence="14">
    <location>
        <begin position="271"/>
        <end position="345"/>
    </location>
</feature>
<feature type="binding site" evidence="12">
    <location>
        <position position="544"/>
    </location>
    <ligand>
        <name>ATP</name>
        <dbReference type="ChEBI" id="CHEBI:30616"/>
    </ligand>
</feature>
<sequence length="782" mass="90225">MVNLSGGVVWCYRDNKWIPLQLSSIRLHGVLTQAHWTAISEFLRRVANKELILQDNCFTELTEKHKQLMLQHLDDNKAQNENVINLVNERKVSLGQIPEDKIVEHPRRPSMPELRSIDRNNLFIDNLLKSETDDRKTDRVSKENDEIVLRLLKKYLKYSKDALDNEIVSAIENIPDEEVLNRSRKMSTIEFEHPKSRKMSTIELEHPISEEVRHRNRKMSYVPKEEKIYENLNEPLDSLEEDNNRTEHIIRWLKQQNSQISFDNIPTRRHSAIEMPISSPTDSRKSSLADRKSSSSGFESRKSSLTTPSTPESRKSSWCDSTGASRKSSVGSNSSGSECDEGDNGGSLSQWQRFLRKHVSPKNSERRLKKQWQAWSRNRRKLSSSSDSAVGDLVSQPWYFRKIKRIEAEKKLLLPENEHGAFLIRDSESRHNDYSLSVRDGDTVKHYRIRQLDEGGFFIARRTTFRTLQELVAYYSKDADGLCVNLCKPCVQVEKPQPEGLSHRTRDQWEIERSSLKFIRKLGHGQFGEVWEGMWNNTTPVAIKTLKPGTMDPKDFLAEAQIMKKLRHAKLIQLYAVCTVEEPIYIITELMRNGSLLDYLQGKGKGLKLQQLIDMAAQIAAGMAYLESQNYIHRDLAARNVLVADGNVVKIADFGLARLIKEDEYEARVGARFPIKWTAPEAANYSKFSIKSDVWSFGILLTELVTYGRIPYPGMTNAEVLHQVEHGYRMPAPPNCPPALYEIMLECWNRDPMRRPTFETLQWKLEDFFTMEGSEYKEASAY</sequence>
<keyword evidence="1" id="KW-0728">SH3 domain</keyword>
<evidence type="ECO:0000259" key="15">
    <source>
        <dbReference type="PROSITE" id="PS50001"/>
    </source>
</evidence>
<feature type="domain" description="Protein kinase" evidence="16">
    <location>
        <begin position="516"/>
        <end position="769"/>
    </location>
</feature>
<dbReference type="GO" id="GO:0007435">
    <property type="term" value="P:salivary gland morphogenesis"/>
    <property type="evidence" value="ECO:0007669"/>
    <property type="project" value="UniProtKB-ARBA"/>
</dbReference>
<dbReference type="GO" id="GO:0030036">
    <property type="term" value="P:actin cytoskeleton organization"/>
    <property type="evidence" value="ECO:0007669"/>
    <property type="project" value="UniProtKB-ARBA"/>
</dbReference>
<dbReference type="SMART" id="SM00252">
    <property type="entry name" value="SH2"/>
    <property type="match status" value="1"/>
</dbReference>
<organism evidence="17 18">
    <name type="scientific">Acanthoscelides obtectus</name>
    <name type="common">Bean weevil</name>
    <name type="synonym">Bruchus obtectus</name>
    <dbReference type="NCBI Taxonomy" id="200917"/>
    <lineage>
        <taxon>Eukaryota</taxon>
        <taxon>Metazoa</taxon>
        <taxon>Ecdysozoa</taxon>
        <taxon>Arthropoda</taxon>
        <taxon>Hexapoda</taxon>
        <taxon>Insecta</taxon>
        <taxon>Pterygota</taxon>
        <taxon>Neoptera</taxon>
        <taxon>Endopterygota</taxon>
        <taxon>Coleoptera</taxon>
        <taxon>Polyphaga</taxon>
        <taxon>Cucujiformia</taxon>
        <taxon>Chrysomeloidea</taxon>
        <taxon>Chrysomelidae</taxon>
        <taxon>Bruchinae</taxon>
        <taxon>Bruchini</taxon>
        <taxon>Acanthoscelides</taxon>
    </lineage>
</organism>
<evidence type="ECO:0000256" key="2">
    <source>
        <dbReference type="ARBA" id="ARBA00022553"/>
    </source>
</evidence>
<evidence type="ECO:0000256" key="7">
    <source>
        <dbReference type="ARBA" id="ARBA00022840"/>
    </source>
</evidence>
<evidence type="ECO:0000259" key="16">
    <source>
        <dbReference type="PROSITE" id="PS50011"/>
    </source>
</evidence>
<dbReference type="SUPFAM" id="SSF55550">
    <property type="entry name" value="SH2 domain"/>
    <property type="match status" value="1"/>
</dbReference>
<accession>A0A9P0PQC1</accession>
<dbReference type="GO" id="GO:0004715">
    <property type="term" value="F:non-membrane spanning protein tyrosine kinase activity"/>
    <property type="evidence" value="ECO:0007669"/>
    <property type="project" value="UniProtKB-EC"/>
</dbReference>
<evidence type="ECO:0000256" key="10">
    <source>
        <dbReference type="ARBA" id="ARBA00051245"/>
    </source>
</evidence>